<dbReference type="PROSITE" id="PS50861">
    <property type="entry name" value="AA_TRNA_LIGASE_II_GLYAB"/>
    <property type="match status" value="1"/>
</dbReference>
<dbReference type="GO" id="GO:0004820">
    <property type="term" value="F:glycine-tRNA ligase activity"/>
    <property type="evidence" value="ECO:0007669"/>
    <property type="project" value="UniProtKB-EC"/>
</dbReference>
<keyword evidence="4" id="KW-0963">Cytoplasm</keyword>
<evidence type="ECO:0000256" key="8">
    <source>
        <dbReference type="ARBA" id="ARBA00022917"/>
    </source>
</evidence>
<evidence type="ECO:0000256" key="5">
    <source>
        <dbReference type="ARBA" id="ARBA00022598"/>
    </source>
</evidence>
<keyword evidence="6" id="KW-0547">Nucleotide-binding</keyword>
<dbReference type="HAMAP" id="MF_00255">
    <property type="entry name" value="Gly_tRNA_synth_beta"/>
    <property type="match status" value="1"/>
</dbReference>
<dbReference type="Pfam" id="PF02092">
    <property type="entry name" value="tRNA_synt_2f"/>
    <property type="match status" value="1"/>
</dbReference>
<comment type="caution">
    <text evidence="12">The sequence shown here is derived from an EMBL/GenBank/DDBJ whole genome shotgun (WGS) entry which is preliminary data.</text>
</comment>
<feature type="domain" description="DALR anticodon binding" evidence="11">
    <location>
        <begin position="650"/>
        <end position="744"/>
    </location>
</feature>
<dbReference type="PRINTS" id="PR01045">
    <property type="entry name" value="TRNASYNTHGB"/>
</dbReference>
<name>A0A938BTT1_UNCW3</name>
<dbReference type="GO" id="GO:0006420">
    <property type="term" value="P:arginyl-tRNA aminoacylation"/>
    <property type="evidence" value="ECO:0007669"/>
    <property type="project" value="InterPro"/>
</dbReference>
<dbReference type="AlphaFoldDB" id="A0A938BTT1"/>
<comment type="similarity">
    <text evidence="2">Belongs to the class-II aminoacyl-tRNA synthetase family.</text>
</comment>
<evidence type="ECO:0000259" key="11">
    <source>
        <dbReference type="Pfam" id="PF05746"/>
    </source>
</evidence>
<protein>
    <recommendedName>
        <fullName evidence="3">glycine--tRNA ligase</fullName>
        <ecNumber evidence="3">6.1.1.14</ecNumber>
    </recommendedName>
</protein>
<dbReference type="InterPro" id="IPR006194">
    <property type="entry name" value="Gly-tRNA-synth_heterodimer"/>
</dbReference>
<evidence type="ECO:0000256" key="7">
    <source>
        <dbReference type="ARBA" id="ARBA00022840"/>
    </source>
</evidence>
<dbReference type="EC" id="6.1.1.14" evidence="3"/>
<dbReference type="GO" id="GO:0005829">
    <property type="term" value="C:cytosol"/>
    <property type="evidence" value="ECO:0007669"/>
    <property type="project" value="TreeGrafter"/>
</dbReference>
<dbReference type="InterPro" id="IPR015944">
    <property type="entry name" value="Gly-tRNA-synth_bsu"/>
</dbReference>
<keyword evidence="9" id="KW-0030">Aminoacyl-tRNA synthetase</keyword>
<dbReference type="NCBIfam" id="TIGR00211">
    <property type="entry name" value="glyS"/>
    <property type="match status" value="1"/>
</dbReference>
<dbReference type="InterPro" id="IPR008909">
    <property type="entry name" value="DALR_anticod-bd"/>
</dbReference>
<evidence type="ECO:0000256" key="6">
    <source>
        <dbReference type="ARBA" id="ARBA00022741"/>
    </source>
</evidence>
<dbReference type="SUPFAM" id="SSF109604">
    <property type="entry name" value="HD-domain/PDEase-like"/>
    <property type="match status" value="1"/>
</dbReference>
<keyword evidence="8" id="KW-0648">Protein biosynthesis</keyword>
<reference evidence="12" key="1">
    <citation type="submission" date="2019-03" db="EMBL/GenBank/DDBJ databases">
        <title>Lake Tanganyika Metagenome-Assembled Genomes (MAGs).</title>
        <authorList>
            <person name="Tran P."/>
        </authorList>
    </citation>
    <scope>NUCLEOTIDE SEQUENCE</scope>
    <source>
        <strain evidence="12">K_DeepCast_150m_m2_040</strain>
    </source>
</reference>
<gene>
    <name evidence="12" type="ORF">FJY68_08960</name>
</gene>
<accession>A0A938BTT1</accession>
<comment type="catalytic activity">
    <reaction evidence="10">
        <text>tRNA(Gly) + glycine + ATP = glycyl-tRNA(Gly) + AMP + diphosphate</text>
        <dbReference type="Rhea" id="RHEA:16013"/>
        <dbReference type="Rhea" id="RHEA-COMP:9664"/>
        <dbReference type="Rhea" id="RHEA-COMP:9683"/>
        <dbReference type="ChEBI" id="CHEBI:30616"/>
        <dbReference type="ChEBI" id="CHEBI:33019"/>
        <dbReference type="ChEBI" id="CHEBI:57305"/>
        <dbReference type="ChEBI" id="CHEBI:78442"/>
        <dbReference type="ChEBI" id="CHEBI:78522"/>
        <dbReference type="ChEBI" id="CHEBI:456215"/>
        <dbReference type="EC" id="6.1.1.14"/>
    </reaction>
</comment>
<organism evidence="12 13">
    <name type="scientific">candidate division WOR-3 bacterium</name>
    <dbReference type="NCBI Taxonomy" id="2052148"/>
    <lineage>
        <taxon>Bacteria</taxon>
        <taxon>Bacteria division WOR-3</taxon>
    </lineage>
</organism>
<keyword evidence="7" id="KW-0067">ATP-binding</keyword>
<dbReference type="Proteomes" id="UP000779900">
    <property type="component" value="Unassembled WGS sequence"/>
</dbReference>
<evidence type="ECO:0000256" key="3">
    <source>
        <dbReference type="ARBA" id="ARBA00012829"/>
    </source>
</evidence>
<dbReference type="Pfam" id="PF05746">
    <property type="entry name" value="DALR_1"/>
    <property type="match status" value="1"/>
</dbReference>
<dbReference type="EMBL" id="VGIR01000053">
    <property type="protein sequence ID" value="MBM3331962.1"/>
    <property type="molecule type" value="Genomic_DNA"/>
</dbReference>
<comment type="subcellular location">
    <subcellularLocation>
        <location evidence="1">Cytoplasm</location>
    </subcellularLocation>
</comment>
<evidence type="ECO:0000313" key="12">
    <source>
        <dbReference type="EMBL" id="MBM3331962.1"/>
    </source>
</evidence>
<dbReference type="PANTHER" id="PTHR30075">
    <property type="entry name" value="GLYCYL-TRNA SYNTHETASE"/>
    <property type="match status" value="1"/>
</dbReference>
<evidence type="ECO:0000313" key="13">
    <source>
        <dbReference type="Proteomes" id="UP000779900"/>
    </source>
</evidence>
<evidence type="ECO:0000256" key="4">
    <source>
        <dbReference type="ARBA" id="ARBA00022490"/>
    </source>
</evidence>
<dbReference type="GO" id="GO:0006426">
    <property type="term" value="P:glycyl-tRNA aminoacylation"/>
    <property type="evidence" value="ECO:0007669"/>
    <property type="project" value="InterPro"/>
</dbReference>
<proteinExistence type="inferred from homology"/>
<dbReference type="GO" id="GO:0004814">
    <property type="term" value="F:arginine-tRNA ligase activity"/>
    <property type="evidence" value="ECO:0007669"/>
    <property type="project" value="InterPro"/>
</dbReference>
<evidence type="ECO:0000256" key="2">
    <source>
        <dbReference type="ARBA" id="ARBA00008226"/>
    </source>
</evidence>
<feature type="non-terminal residue" evidence="12">
    <location>
        <position position="1"/>
    </location>
</feature>
<dbReference type="GO" id="GO:0005524">
    <property type="term" value="F:ATP binding"/>
    <property type="evidence" value="ECO:0007669"/>
    <property type="project" value="UniProtKB-KW"/>
</dbReference>
<evidence type="ECO:0000256" key="1">
    <source>
        <dbReference type="ARBA" id="ARBA00004496"/>
    </source>
</evidence>
<evidence type="ECO:0000256" key="9">
    <source>
        <dbReference type="ARBA" id="ARBA00023146"/>
    </source>
</evidence>
<sequence length="757" mass="83684">RAPADRQISRTFRLISLHLRGAIPADRLTSLRGSPCTQARTHLLPCRLDNPAGRSNILTMKQLLLEIGTEEIPASFLGPALADLERRVRAALSEHEIPAGTCEFFSTPRRLAIRLRDVAEGKPAQVVELQGPPRKAAFDPQGNPTKTAVGFSAAHGKTPADLYIKQTPRGEYVFVKKQADAVPTTNVLREGLPGIIAALPFPKNMRWDQTGVRFARPIRWLVCLFDTEIVGFQFGELQSGAVSQGLRNSEPRSFPIPSPAEYESTLRTHGVIVPRDARRTAIAAELNRLAAGAGGRPIEDEELLEETTDITESPDLLLCSFNPDYLDLPAEILTTALKKHQRCFSIRETSSIDIRSSALPKLLPHFVAVTNTPGCDAKMVSGWYEKAAESRLRDARFFVEADIKHGLEALVEEEKQVTWIEGMGTYFDKTKRLEALCDYMATLVAGTDSDSLKRAATLCKADLLTNMVREKEFTSLQGRIGGIYARRLGDSPAVADAIAEHYLPRFVGDKLPQTRNGALLSIADKLDNIVATFLTGEIPTGSEDPFALRRQATGLLTIVLKQSLPVDIGALISTALKLFPSPKDEYATQIPGLLRERLNALLADEGIRYDIAAAVMETSWQQPAQAMVRANALSVFRDQPEFLKLVVGQKRVANILKGSTVEGLSAEPLLTEPTEKLLWQESRKVEPDLDHALAAHDYRHAFELLLSLRPTIDRFFDDVLVMAKEEDLRTNRLRLLAYVRSLFGRLADLSKIVIEGE</sequence>
<evidence type="ECO:0000256" key="10">
    <source>
        <dbReference type="ARBA" id="ARBA00047937"/>
    </source>
</evidence>
<keyword evidence="5 12" id="KW-0436">Ligase</keyword>
<dbReference type="PANTHER" id="PTHR30075:SF2">
    <property type="entry name" value="GLYCINE--TRNA LIGASE, CHLOROPLASTIC_MITOCHONDRIAL 2"/>
    <property type="match status" value="1"/>
</dbReference>